<comment type="caution">
    <text evidence="2">The sequence shown here is derived from an EMBL/GenBank/DDBJ whole genome shotgun (WGS) entry which is preliminary data.</text>
</comment>
<evidence type="ECO:0000256" key="1">
    <source>
        <dbReference type="SAM" id="SignalP"/>
    </source>
</evidence>
<dbReference type="STRING" id="266762.HQ36_07430"/>
<dbReference type="eggNOG" id="COG1629">
    <property type="taxonomic scope" value="Bacteria"/>
</dbReference>
<keyword evidence="3" id="KW-1185">Reference proteome</keyword>
<dbReference type="SUPFAM" id="SSF49464">
    <property type="entry name" value="Carboxypeptidase regulatory domain-like"/>
    <property type="match status" value="1"/>
</dbReference>
<feature type="chain" id="PRO_5001987760" description="Carboxypeptidase-like regulatory domain-containing protein" evidence="1">
    <location>
        <begin position="26"/>
        <end position="380"/>
    </location>
</feature>
<dbReference type="AlphaFoldDB" id="A0A0A2GAC4"/>
<gene>
    <name evidence="2" type="ORF">HQ36_07430</name>
</gene>
<keyword evidence="1" id="KW-0732">Signal</keyword>
<name>A0A0A2GAC4_9PORP</name>
<dbReference type="Proteomes" id="UP000030134">
    <property type="component" value="Unassembled WGS sequence"/>
</dbReference>
<evidence type="ECO:0008006" key="4">
    <source>
        <dbReference type="Google" id="ProtNLM"/>
    </source>
</evidence>
<accession>A0A0A2GAC4</accession>
<dbReference type="InterPro" id="IPR008969">
    <property type="entry name" value="CarboxyPept-like_regulatory"/>
</dbReference>
<reference evidence="2 3" key="1">
    <citation type="submission" date="2014-08" db="EMBL/GenBank/DDBJ databases">
        <title>Porphyromonas gingivicanis strain:COT-022_OH1391 Genome sequencing.</title>
        <authorList>
            <person name="Wallis C."/>
            <person name="Deusch O."/>
            <person name="O'Flynn C."/>
            <person name="Davis I."/>
            <person name="Jospin G."/>
            <person name="Darling A.E."/>
            <person name="Coil D.A."/>
            <person name="Alexiev A."/>
            <person name="Horsfall A."/>
            <person name="Kirkwood N."/>
            <person name="Harris S."/>
            <person name="Eisen J.A."/>
        </authorList>
    </citation>
    <scope>NUCLEOTIDE SEQUENCE [LARGE SCALE GENOMIC DNA]</scope>
    <source>
        <strain evidence="3">COT-022 OH1391</strain>
    </source>
</reference>
<evidence type="ECO:0000313" key="2">
    <source>
        <dbReference type="EMBL" id="KGN97379.1"/>
    </source>
</evidence>
<sequence length="380" mass="43931">MKTMIVKKIFLGVCTTLFTFSGLIAQERTELSGKVIDKETQEPLSYCTVFNKANNTGSISNVNGDFKISDVNYSDTIRISMVGYQERFLTLSDFNSNSVVQMSPKTIALDEVVVRRFDFKKYIPIVYNRIAENFPARYPTFDGVYRKQLLENGKYVFLGECAVSCKNTKKFSNVPKVAIRETYATINRTHNANKIFLTLNSNLILYPYFHFIVQNSNESIKWGFKDKKVNEDESSDVYIFAYTNSVKGVVVEEGVVHINTSDHAILRVDRNLYPKDNFIKLPEGCRLVDNKMTIIYKYKRLEDGSYALNYSRSEWRFKFSEGENEMRSYTLTNDFLVTNYNSKQRKIGTNASIDPFKISKQIKIVDIEDLKHLIPDYKLE</sequence>
<feature type="signal peptide" evidence="1">
    <location>
        <begin position="1"/>
        <end position="25"/>
    </location>
</feature>
<evidence type="ECO:0000313" key="3">
    <source>
        <dbReference type="Proteomes" id="UP000030134"/>
    </source>
</evidence>
<dbReference type="EMBL" id="JQZW01000013">
    <property type="protein sequence ID" value="KGN97379.1"/>
    <property type="molecule type" value="Genomic_DNA"/>
</dbReference>
<dbReference type="Pfam" id="PF13715">
    <property type="entry name" value="CarbopepD_reg_2"/>
    <property type="match status" value="1"/>
</dbReference>
<proteinExistence type="predicted"/>
<protein>
    <recommendedName>
        <fullName evidence="4">Carboxypeptidase-like regulatory domain-containing protein</fullName>
    </recommendedName>
</protein>
<organism evidence="2 3">
    <name type="scientific">Porphyromonas gingivicanis</name>
    <dbReference type="NCBI Taxonomy" id="266762"/>
    <lineage>
        <taxon>Bacteria</taxon>
        <taxon>Pseudomonadati</taxon>
        <taxon>Bacteroidota</taxon>
        <taxon>Bacteroidia</taxon>
        <taxon>Bacteroidales</taxon>
        <taxon>Porphyromonadaceae</taxon>
        <taxon>Porphyromonas</taxon>
    </lineage>
</organism>